<dbReference type="Proteomes" id="UP001343698">
    <property type="component" value="Unassembled WGS sequence"/>
</dbReference>
<name>A0ABU7IKB8_9FLAO</name>
<dbReference type="EMBL" id="JAZDDF010000005">
    <property type="protein sequence ID" value="MEE1973288.1"/>
    <property type="molecule type" value="Genomic_DNA"/>
</dbReference>
<keyword evidence="2" id="KW-1185">Reference proteome</keyword>
<reference evidence="1 2" key="1">
    <citation type="submission" date="2024-01" db="EMBL/GenBank/DDBJ databases">
        <title>Maribacter spp. originated from different algae showed divergent polysaccharides utilization ability.</title>
        <authorList>
            <person name="Wang H."/>
            <person name="Wu Y."/>
        </authorList>
    </citation>
    <scope>NUCLEOTIDE SEQUENCE [LARGE SCALE GENOMIC DNA]</scope>
    <source>
        <strain evidence="1 2">KPT27_14</strain>
    </source>
</reference>
<gene>
    <name evidence="1" type="ORF">V1H85_12575</name>
</gene>
<protein>
    <submittedName>
        <fullName evidence="1">Uncharacterized protein</fullName>
    </submittedName>
</protein>
<sequence length="45" mass="5220">MQYLNKEIEALTKRKKSAPLVKREISCGVFQDVEKLPQKDVETDL</sequence>
<accession>A0ABU7IKB8</accession>
<evidence type="ECO:0000313" key="2">
    <source>
        <dbReference type="Proteomes" id="UP001343698"/>
    </source>
</evidence>
<proteinExistence type="predicted"/>
<comment type="caution">
    <text evidence="1">The sequence shown here is derived from an EMBL/GenBank/DDBJ whole genome shotgun (WGS) entry which is preliminary data.</text>
</comment>
<dbReference type="RefSeq" id="WP_272637219.1">
    <property type="nucleotide sequence ID" value="NZ_JAZDDF010000005.1"/>
</dbReference>
<organism evidence="1 2">
    <name type="scientific">Maribacter flavus</name>
    <dbReference type="NCBI Taxonomy" id="1658664"/>
    <lineage>
        <taxon>Bacteria</taxon>
        <taxon>Pseudomonadati</taxon>
        <taxon>Bacteroidota</taxon>
        <taxon>Flavobacteriia</taxon>
        <taxon>Flavobacteriales</taxon>
        <taxon>Flavobacteriaceae</taxon>
        <taxon>Maribacter</taxon>
    </lineage>
</organism>
<evidence type="ECO:0000313" key="1">
    <source>
        <dbReference type="EMBL" id="MEE1973288.1"/>
    </source>
</evidence>